<evidence type="ECO:0000313" key="3">
    <source>
        <dbReference type="EMBL" id="KMO12812.1"/>
    </source>
</evidence>
<sequence>MVSLIVSILADLLVAVLLVACIATSVSLGRRITRLKGDETAMRQTIGDLMIATESAERAITGLRTTLAECDRTLDERLRLAERTNADLAAQLQAGDEVLSRIGRIVSQARAAAPAEMTGFGQVPAPVPAPAPAPAPHAAMAQAPAQPAAAAQAFAPQSFAPQAFAPQAFAPQAFAPQAVQPTSAAPQPAPVPPAPEPRPVSTSERLGAAAAAARALSERALSRLQAQAA</sequence>
<feature type="compositionally biased region" description="Pro residues" evidence="1">
    <location>
        <begin position="187"/>
        <end position="198"/>
    </location>
</feature>
<keyword evidence="4" id="KW-1185">Reference proteome</keyword>
<proteinExistence type="predicted"/>
<feature type="compositionally biased region" description="Low complexity" evidence="1">
    <location>
        <begin position="176"/>
        <end position="186"/>
    </location>
</feature>
<name>A0ABR5GTR1_9HYPH</name>
<protein>
    <recommendedName>
        <fullName evidence="2">DUF6468 domain-containing protein</fullName>
    </recommendedName>
</protein>
<comment type="caution">
    <text evidence="3">The sequence shown here is derived from an EMBL/GenBank/DDBJ whole genome shotgun (WGS) entry which is preliminary data.</text>
</comment>
<dbReference type="Pfam" id="PF20072">
    <property type="entry name" value="DUF6468"/>
    <property type="match status" value="1"/>
</dbReference>
<organism evidence="3 4">
    <name type="scientific">Methylobacterium platani JCM 14648</name>
    <dbReference type="NCBI Taxonomy" id="1295136"/>
    <lineage>
        <taxon>Bacteria</taxon>
        <taxon>Pseudomonadati</taxon>
        <taxon>Pseudomonadota</taxon>
        <taxon>Alphaproteobacteria</taxon>
        <taxon>Hyphomicrobiales</taxon>
        <taxon>Methylobacteriaceae</taxon>
        <taxon>Methylobacterium</taxon>
    </lineage>
</organism>
<feature type="region of interest" description="Disordered" evidence="1">
    <location>
        <begin position="176"/>
        <end position="211"/>
    </location>
</feature>
<evidence type="ECO:0000313" key="4">
    <source>
        <dbReference type="Proteomes" id="UP000035947"/>
    </source>
</evidence>
<dbReference type="Proteomes" id="UP000035947">
    <property type="component" value="Unassembled WGS sequence"/>
</dbReference>
<dbReference type="InterPro" id="IPR045531">
    <property type="entry name" value="DUF6468"/>
</dbReference>
<feature type="domain" description="DUF6468" evidence="2">
    <location>
        <begin position="35"/>
        <end position="110"/>
    </location>
</feature>
<reference evidence="3 4" key="1">
    <citation type="submission" date="2015-01" db="EMBL/GenBank/DDBJ databases">
        <title>Genome sequencing of Methylobacterium platani JCM14648 type strain.</title>
        <authorList>
            <person name="Chaudhry V."/>
            <person name="Patil P.B."/>
        </authorList>
    </citation>
    <scope>NUCLEOTIDE SEQUENCE [LARGE SCALE GENOMIC DNA]</scope>
    <source>
        <strain evidence="3 4">JCM 14648</strain>
    </source>
</reference>
<evidence type="ECO:0000259" key="2">
    <source>
        <dbReference type="Pfam" id="PF20072"/>
    </source>
</evidence>
<dbReference type="EMBL" id="JXOD01000243">
    <property type="protein sequence ID" value="KMO12812.1"/>
    <property type="molecule type" value="Genomic_DNA"/>
</dbReference>
<accession>A0ABR5GTR1</accession>
<evidence type="ECO:0000256" key="1">
    <source>
        <dbReference type="SAM" id="MobiDB-lite"/>
    </source>
</evidence>
<gene>
    <name evidence="3" type="ORF">SQ03_23560</name>
</gene>
<feature type="compositionally biased region" description="Low complexity" evidence="1">
    <location>
        <begin position="199"/>
        <end position="211"/>
    </location>
</feature>